<evidence type="ECO:0000259" key="3">
    <source>
        <dbReference type="PROSITE" id="PS50977"/>
    </source>
</evidence>
<dbReference type="Gene3D" id="1.10.357.10">
    <property type="entry name" value="Tetracycline Repressor, domain 2"/>
    <property type="match status" value="1"/>
</dbReference>
<dbReference type="InterPro" id="IPR009057">
    <property type="entry name" value="Homeodomain-like_sf"/>
</dbReference>
<proteinExistence type="predicted"/>
<gene>
    <name evidence="4" type="ORF">Pbs1_29670</name>
</gene>
<dbReference type="PROSITE" id="PS50977">
    <property type="entry name" value="HTH_TETR_2"/>
    <property type="match status" value="1"/>
</dbReference>
<dbReference type="EMBL" id="AP035888">
    <property type="protein sequence ID" value="BFP69624.1"/>
    <property type="molecule type" value="Genomic_DNA"/>
</dbReference>
<evidence type="ECO:0000256" key="2">
    <source>
        <dbReference type="PROSITE-ProRule" id="PRU00335"/>
    </source>
</evidence>
<keyword evidence="1 2" id="KW-0238">DNA-binding</keyword>
<dbReference type="GO" id="GO:0003677">
    <property type="term" value="F:DNA binding"/>
    <property type="evidence" value="ECO:0007669"/>
    <property type="project" value="UniProtKB-UniRule"/>
</dbReference>
<dbReference type="Pfam" id="PF00440">
    <property type="entry name" value="TetR_N"/>
    <property type="match status" value="1"/>
</dbReference>
<feature type="domain" description="HTH tetR-type" evidence="3">
    <location>
        <begin position="24"/>
        <end position="84"/>
    </location>
</feature>
<name>A0AB33KXS9_9FLAO</name>
<protein>
    <submittedName>
        <fullName evidence="4">TetR/AcrR family transcriptional regulator</fullName>
    </submittedName>
</protein>
<dbReference type="AlphaFoldDB" id="A0AB33KXS9"/>
<feature type="DNA-binding region" description="H-T-H motif" evidence="2">
    <location>
        <begin position="47"/>
        <end position="66"/>
    </location>
</feature>
<organism evidence="4">
    <name type="scientific">Tenacibaculum sp. Pbs-1</name>
    <dbReference type="NCBI Taxonomy" id="3238748"/>
    <lineage>
        <taxon>Bacteria</taxon>
        <taxon>Pseudomonadati</taxon>
        <taxon>Bacteroidota</taxon>
        <taxon>Flavobacteriia</taxon>
        <taxon>Flavobacteriales</taxon>
        <taxon>Flavobacteriaceae</taxon>
        <taxon>Tenacibaculum</taxon>
    </lineage>
</organism>
<reference evidence="4" key="1">
    <citation type="submission" date="2024-08" db="EMBL/GenBank/DDBJ databases">
        <title>Whole genome sequence of Tenacibaculum sp. strain pbs-1 associated with black-spot shell disease in Akoya pearl oysters.</title>
        <authorList>
            <person name="Sakatoku A."/>
            <person name="Suzuki T."/>
            <person name="Hatano K."/>
            <person name="Seki M."/>
            <person name="Tanaka D."/>
            <person name="Nakamura S."/>
            <person name="Suzuki N."/>
            <person name="Isshiki T."/>
        </authorList>
    </citation>
    <scope>NUCLEOTIDE SEQUENCE</scope>
    <source>
        <strain evidence="4">Pbs-1</strain>
    </source>
</reference>
<evidence type="ECO:0000313" key="4">
    <source>
        <dbReference type="EMBL" id="BFP69624.1"/>
    </source>
</evidence>
<sequence length="229" mass="26621">MKNLLSNLKIEIPSGIYIKDPETSDLGKRIIENSIILIEEIGFENFNFKKLGKLIGSNESSIYRYFESKHKLLVYLTSWYWGWIQYLLVIETYSISNPKEKLIKAIEVLARKAEKDNNFSHINEALLNLIVINENSKSYSTKEVDTENKEGFFKLYKEVVKRFAEIISNYNNNYKHPLTLASTIIEGILHQQFVKSHFKSLTNCDKSTTTTSFFIELTLNVLSSNEREK</sequence>
<dbReference type="InterPro" id="IPR001647">
    <property type="entry name" value="HTH_TetR"/>
</dbReference>
<evidence type="ECO:0000256" key="1">
    <source>
        <dbReference type="ARBA" id="ARBA00023125"/>
    </source>
</evidence>
<accession>A0AB33KXS9</accession>
<dbReference type="SUPFAM" id="SSF46689">
    <property type="entry name" value="Homeodomain-like"/>
    <property type="match status" value="1"/>
</dbReference>